<dbReference type="Gene3D" id="1.10.8.10">
    <property type="entry name" value="DNA helicase RuvA subunit, C-terminal domain"/>
    <property type="match status" value="1"/>
</dbReference>
<evidence type="ECO:0000313" key="3">
    <source>
        <dbReference type="EMBL" id="CAD9088974.1"/>
    </source>
</evidence>
<sequence>MARSSDANAAMSAMGRAGATGEKEVTQKKYDEAAVAEKFKKLNEELAAKRDAAAKKEAKLAAVAVNAGDVTLVAEQLGLPAAEAKRKLQAHNGDAAKLFKAVVEGTA</sequence>
<evidence type="ECO:0000259" key="2">
    <source>
        <dbReference type="Pfam" id="PF19026"/>
    </source>
</evidence>
<organism evidence="3">
    <name type="scientific">Neobodo designis</name>
    <name type="common">Flagellated protozoan</name>
    <name type="synonym">Bodo designis</name>
    <dbReference type="NCBI Taxonomy" id="312471"/>
    <lineage>
        <taxon>Eukaryota</taxon>
        <taxon>Discoba</taxon>
        <taxon>Euglenozoa</taxon>
        <taxon>Kinetoplastea</taxon>
        <taxon>Metakinetoplastina</taxon>
        <taxon>Neobodonida</taxon>
        <taxon>Neobodo</taxon>
    </lineage>
</organism>
<dbReference type="Pfam" id="PF19026">
    <property type="entry name" value="UBA_HYPK"/>
    <property type="match status" value="1"/>
</dbReference>
<dbReference type="InterPro" id="IPR044034">
    <property type="entry name" value="NAC-like_UBA"/>
</dbReference>
<reference evidence="3" key="1">
    <citation type="submission" date="2021-01" db="EMBL/GenBank/DDBJ databases">
        <authorList>
            <person name="Corre E."/>
            <person name="Pelletier E."/>
            <person name="Niang G."/>
            <person name="Scheremetjew M."/>
            <person name="Finn R."/>
            <person name="Kale V."/>
            <person name="Holt S."/>
            <person name="Cochrane G."/>
            <person name="Meng A."/>
            <person name="Brown T."/>
            <person name="Cohen L."/>
        </authorList>
    </citation>
    <scope>NUCLEOTIDE SEQUENCE</scope>
    <source>
        <strain evidence="3">CCAP 1951/1</strain>
    </source>
</reference>
<feature type="domain" description="Nascent polypeptide-associated complex subunit alpha-like UBA" evidence="2">
    <location>
        <begin position="63"/>
        <end position="102"/>
    </location>
</feature>
<protein>
    <recommendedName>
        <fullName evidence="2">Nascent polypeptide-associated complex subunit alpha-like UBA domain-containing protein</fullName>
    </recommendedName>
</protein>
<evidence type="ECO:0000256" key="1">
    <source>
        <dbReference type="SAM" id="MobiDB-lite"/>
    </source>
</evidence>
<accession>A0A7S1KXT9</accession>
<proteinExistence type="predicted"/>
<gene>
    <name evidence="3" type="ORF">NDES1114_LOCUS731</name>
</gene>
<dbReference type="AlphaFoldDB" id="A0A7S1KXT9"/>
<feature type="region of interest" description="Disordered" evidence="1">
    <location>
        <begin position="1"/>
        <end position="27"/>
    </location>
</feature>
<dbReference type="EMBL" id="HBGF01001049">
    <property type="protein sequence ID" value="CAD9088974.1"/>
    <property type="molecule type" value="Transcribed_RNA"/>
</dbReference>
<name>A0A7S1KXT9_NEODS</name>